<sequence length="356" mass="40029">MISSYFSNCSCSSSQPIQLPLFAINNQSSHFYKYDYSPINGHRIWVFGQRGKLYLNKCLGQRKNWQVISSSYLDKNNNTDEKDNAGNGGSQSTSLLSFLCPLLKLFSGGDPSKERNYLFEETTSSLSTIARLPWGSRAIFNGSQNGDAVNPPIRLQLYEFEACPFCRRVREALTELDLSAEVFPCPKGSVRHRELVKAFGGKEQFPFLIDPNTGVQMYESSDIVNYLFQQYGKGRPPSTGLLESTLVTGWMPTLLRAGRGMTLWEKSTEEGPTRKLELFSYENNAYARLVREALCELELPYVLQNVAKGSTREALLLSISGSNEVPFLVDPNTGQQLGDYRQIISYLFNTYSLPSL</sequence>
<gene>
    <name evidence="2" type="ORF">OLC1_LOCUS21749</name>
</gene>
<dbReference type="CDD" id="cd03041">
    <property type="entry name" value="GST_N_2GST_N"/>
    <property type="match status" value="1"/>
</dbReference>
<evidence type="ECO:0000313" key="3">
    <source>
        <dbReference type="Proteomes" id="UP001161247"/>
    </source>
</evidence>
<evidence type="ECO:0000313" key="2">
    <source>
        <dbReference type="EMBL" id="CAI9115178.1"/>
    </source>
</evidence>
<evidence type="ECO:0000259" key="1">
    <source>
        <dbReference type="PROSITE" id="PS50404"/>
    </source>
</evidence>
<dbReference type="SUPFAM" id="SSF52833">
    <property type="entry name" value="Thioredoxin-like"/>
    <property type="match status" value="2"/>
</dbReference>
<reference evidence="2" key="1">
    <citation type="submission" date="2023-03" db="EMBL/GenBank/DDBJ databases">
        <authorList>
            <person name="Julca I."/>
        </authorList>
    </citation>
    <scope>NUCLEOTIDE SEQUENCE</scope>
</reference>
<dbReference type="InterPro" id="IPR036249">
    <property type="entry name" value="Thioredoxin-like_sf"/>
</dbReference>
<accession>A0AAV1E4I0</accession>
<organism evidence="2 3">
    <name type="scientific">Oldenlandia corymbosa var. corymbosa</name>
    <dbReference type="NCBI Taxonomy" id="529605"/>
    <lineage>
        <taxon>Eukaryota</taxon>
        <taxon>Viridiplantae</taxon>
        <taxon>Streptophyta</taxon>
        <taxon>Embryophyta</taxon>
        <taxon>Tracheophyta</taxon>
        <taxon>Spermatophyta</taxon>
        <taxon>Magnoliopsida</taxon>
        <taxon>eudicotyledons</taxon>
        <taxon>Gunneridae</taxon>
        <taxon>Pentapetalae</taxon>
        <taxon>asterids</taxon>
        <taxon>lamiids</taxon>
        <taxon>Gentianales</taxon>
        <taxon>Rubiaceae</taxon>
        <taxon>Rubioideae</taxon>
        <taxon>Spermacoceae</taxon>
        <taxon>Hedyotis-Oldenlandia complex</taxon>
        <taxon>Oldenlandia</taxon>
    </lineage>
</organism>
<dbReference type="GO" id="GO:0009507">
    <property type="term" value="C:chloroplast"/>
    <property type="evidence" value="ECO:0007669"/>
    <property type="project" value="TreeGrafter"/>
</dbReference>
<keyword evidence="3" id="KW-1185">Reference proteome</keyword>
<dbReference type="PROSITE" id="PS51354">
    <property type="entry name" value="GLUTAREDOXIN_2"/>
    <property type="match status" value="1"/>
</dbReference>
<proteinExistence type="predicted"/>
<dbReference type="SFLD" id="SFLDG01181">
    <property type="entry name" value="SUF2"/>
    <property type="match status" value="1"/>
</dbReference>
<protein>
    <submittedName>
        <fullName evidence="2">OLC1v1016016C1</fullName>
    </submittedName>
</protein>
<dbReference type="Pfam" id="PF13417">
    <property type="entry name" value="GST_N_3"/>
    <property type="match status" value="2"/>
</dbReference>
<dbReference type="PROSITE" id="PS50404">
    <property type="entry name" value="GST_NTER"/>
    <property type="match status" value="2"/>
</dbReference>
<name>A0AAV1E4I0_OLDCO</name>
<feature type="domain" description="GST N-terminal" evidence="1">
    <location>
        <begin position="153"/>
        <end position="235"/>
    </location>
</feature>
<dbReference type="Proteomes" id="UP001161247">
    <property type="component" value="Chromosome 8"/>
</dbReference>
<dbReference type="PANTHER" id="PTHR45288">
    <property type="entry name" value="THIOREDOXIN FAMILY PROTEIN"/>
    <property type="match status" value="1"/>
</dbReference>
<dbReference type="EMBL" id="OX459125">
    <property type="protein sequence ID" value="CAI9115178.1"/>
    <property type="molecule type" value="Genomic_DNA"/>
</dbReference>
<dbReference type="SFLD" id="SFLDS00019">
    <property type="entry name" value="Glutathione_Transferase_(cytos"/>
    <property type="match status" value="1"/>
</dbReference>
<dbReference type="Gene3D" id="3.40.30.10">
    <property type="entry name" value="Glutaredoxin"/>
    <property type="match status" value="2"/>
</dbReference>
<feature type="domain" description="GST N-terminal" evidence="1">
    <location>
        <begin position="274"/>
        <end position="355"/>
    </location>
</feature>
<dbReference type="InterPro" id="IPR004045">
    <property type="entry name" value="Glutathione_S-Trfase_N"/>
</dbReference>
<dbReference type="AlphaFoldDB" id="A0AAV1E4I0"/>
<dbReference type="InterPro" id="IPR040079">
    <property type="entry name" value="Glutathione_S-Trfase"/>
</dbReference>
<dbReference type="PANTHER" id="PTHR45288:SF2">
    <property type="entry name" value="THIOREDOXIN FAMILY PROTEIN"/>
    <property type="match status" value="1"/>
</dbReference>